<sequence length="395" mass="42009">MQSFRSGHSWLFWWLVAGFFALGLLPLNVALAAEEFDVWPLAAFVAGIAQSTALVLLLVRPKAATALQFLGVVVLAMALPPDSGSTWPLTVTGLVTLIVHVALLAARYPSQVVLVVWPLSVFVLVLVVLVDPRGRSPADGLGVLLLYPIFSAIVLGAVLLVRRWREIGRELADARHDVEVEQSQRAVAEERTRIARELHDVVAHSMSVIHMQATSASYRIEGLGPEARAEFGQIAAGARATLRELRQLLAVLRDDAADAELSPVPGLGRLAELVESADRAGVPVELRQEEGVVVPESVGLAAYRIVQESLSNVIRHAPGARATVVLGTDGPDLIVSVVNEAATRPAHPMEAPGRAGHGLAGMRERARLVGGTLDAGARPEGGYRVTARLPIGGQG</sequence>
<dbReference type="Pfam" id="PF07730">
    <property type="entry name" value="HisKA_3"/>
    <property type="match status" value="1"/>
</dbReference>
<dbReference type="InterPro" id="IPR036890">
    <property type="entry name" value="HATPase_C_sf"/>
</dbReference>
<keyword evidence="4" id="KW-0808">Transferase</keyword>
<feature type="domain" description="Signal transduction histidine kinase subgroup 3 dimerisation and phosphoacceptor" evidence="12">
    <location>
        <begin position="190"/>
        <end position="255"/>
    </location>
</feature>
<evidence type="ECO:0000256" key="5">
    <source>
        <dbReference type="ARBA" id="ARBA00022741"/>
    </source>
</evidence>
<dbReference type="AlphaFoldDB" id="A0A8J4A4E8"/>
<evidence type="ECO:0000313" key="14">
    <source>
        <dbReference type="Proteomes" id="UP000635606"/>
    </source>
</evidence>
<keyword evidence="5" id="KW-0547">Nucleotide-binding</keyword>
<feature type="domain" description="Histidine kinase/HSP90-like ATPase" evidence="11">
    <location>
        <begin position="301"/>
        <end position="391"/>
    </location>
</feature>
<protein>
    <recommendedName>
        <fullName evidence="2">histidine kinase</fullName>
        <ecNumber evidence="2">2.7.13.3</ecNumber>
    </recommendedName>
</protein>
<dbReference type="EC" id="2.7.13.3" evidence="2"/>
<feature type="transmembrane region" description="Helical" evidence="10">
    <location>
        <begin position="112"/>
        <end position="130"/>
    </location>
</feature>
<evidence type="ECO:0000256" key="9">
    <source>
        <dbReference type="SAM" id="Coils"/>
    </source>
</evidence>
<evidence type="ECO:0000256" key="10">
    <source>
        <dbReference type="SAM" id="Phobius"/>
    </source>
</evidence>
<evidence type="ECO:0000259" key="11">
    <source>
        <dbReference type="Pfam" id="PF02518"/>
    </source>
</evidence>
<keyword evidence="10" id="KW-1133">Transmembrane helix</keyword>
<dbReference type="GO" id="GO:0000155">
    <property type="term" value="F:phosphorelay sensor kinase activity"/>
    <property type="evidence" value="ECO:0007669"/>
    <property type="project" value="InterPro"/>
</dbReference>
<evidence type="ECO:0000256" key="7">
    <source>
        <dbReference type="ARBA" id="ARBA00022840"/>
    </source>
</evidence>
<evidence type="ECO:0000256" key="3">
    <source>
        <dbReference type="ARBA" id="ARBA00022553"/>
    </source>
</evidence>
<dbReference type="Pfam" id="PF02518">
    <property type="entry name" value="HATPase_c"/>
    <property type="match status" value="1"/>
</dbReference>
<accession>A0A8J4A4E8</accession>
<evidence type="ECO:0000256" key="1">
    <source>
        <dbReference type="ARBA" id="ARBA00000085"/>
    </source>
</evidence>
<proteinExistence type="predicted"/>
<gene>
    <name evidence="13" type="ORF">Voc01_096200</name>
</gene>
<dbReference type="GO" id="GO:0016020">
    <property type="term" value="C:membrane"/>
    <property type="evidence" value="ECO:0007669"/>
    <property type="project" value="InterPro"/>
</dbReference>
<evidence type="ECO:0000256" key="8">
    <source>
        <dbReference type="ARBA" id="ARBA00023012"/>
    </source>
</evidence>
<keyword evidence="7" id="KW-0067">ATP-binding</keyword>
<evidence type="ECO:0000259" key="12">
    <source>
        <dbReference type="Pfam" id="PF07730"/>
    </source>
</evidence>
<reference evidence="13" key="1">
    <citation type="submission" date="2021-01" db="EMBL/GenBank/DDBJ databases">
        <title>Whole genome shotgun sequence of Virgisporangium ochraceum NBRC 16418.</title>
        <authorList>
            <person name="Komaki H."/>
            <person name="Tamura T."/>
        </authorList>
    </citation>
    <scope>NUCLEOTIDE SEQUENCE</scope>
    <source>
        <strain evidence="13">NBRC 16418</strain>
    </source>
</reference>
<feature type="transmembrane region" description="Helical" evidence="10">
    <location>
        <begin position="12"/>
        <end position="33"/>
    </location>
</feature>
<name>A0A8J4A4E8_9ACTN</name>
<dbReference type="CDD" id="cd16917">
    <property type="entry name" value="HATPase_UhpB-NarQ-NarX-like"/>
    <property type="match status" value="1"/>
</dbReference>
<evidence type="ECO:0000313" key="13">
    <source>
        <dbReference type="EMBL" id="GIJ74703.1"/>
    </source>
</evidence>
<dbReference type="SUPFAM" id="SSF55874">
    <property type="entry name" value="ATPase domain of HSP90 chaperone/DNA topoisomerase II/histidine kinase"/>
    <property type="match status" value="1"/>
</dbReference>
<dbReference type="Gene3D" id="3.30.565.10">
    <property type="entry name" value="Histidine kinase-like ATPase, C-terminal domain"/>
    <property type="match status" value="1"/>
</dbReference>
<feature type="transmembrane region" description="Helical" evidence="10">
    <location>
        <begin position="142"/>
        <end position="161"/>
    </location>
</feature>
<dbReference type="GO" id="GO:0046983">
    <property type="term" value="F:protein dimerization activity"/>
    <property type="evidence" value="ECO:0007669"/>
    <property type="project" value="InterPro"/>
</dbReference>
<dbReference type="GO" id="GO:0005524">
    <property type="term" value="F:ATP binding"/>
    <property type="evidence" value="ECO:0007669"/>
    <property type="project" value="UniProtKB-KW"/>
</dbReference>
<evidence type="ECO:0000256" key="6">
    <source>
        <dbReference type="ARBA" id="ARBA00022777"/>
    </source>
</evidence>
<dbReference type="Proteomes" id="UP000635606">
    <property type="component" value="Unassembled WGS sequence"/>
</dbReference>
<dbReference type="InterPro" id="IPR011712">
    <property type="entry name" value="Sig_transdc_His_kin_sub3_dim/P"/>
</dbReference>
<keyword evidence="3" id="KW-0597">Phosphoprotein</keyword>
<evidence type="ECO:0000256" key="2">
    <source>
        <dbReference type="ARBA" id="ARBA00012438"/>
    </source>
</evidence>
<keyword evidence="14" id="KW-1185">Reference proteome</keyword>
<keyword evidence="8" id="KW-0902">Two-component regulatory system</keyword>
<dbReference type="InterPro" id="IPR050482">
    <property type="entry name" value="Sensor_HK_TwoCompSys"/>
</dbReference>
<keyword evidence="10" id="KW-0812">Transmembrane</keyword>
<feature type="transmembrane region" description="Helical" evidence="10">
    <location>
        <begin position="39"/>
        <end position="59"/>
    </location>
</feature>
<dbReference type="PANTHER" id="PTHR24421">
    <property type="entry name" value="NITRATE/NITRITE SENSOR PROTEIN NARX-RELATED"/>
    <property type="match status" value="1"/>
</dbReference>
<feature type="coiled-coil region" evidence="9">
    <location>
        <begin position="235"/>
        <end position="262"/>
    </location>
</feature>
<dbReference type="EMBL" id="BOPH01000142">
    <property type="protein sequence ID" value="GIJ74703.1"/>
    <property type="molecule type" value="Genomic_DNA"/>
</dbReference>
<keyword evidence="10" id="KW-0472">Membrane</keyword>
<comment type="catalytic activity">
    <reaction evidence="1">
        <text>ATP + protein L-histidine = ADP + protein N-phospho-L-histidine.</text>
        <dbReference type="EC" id="2.7.13.3"/>
    </reaction>
</comment>
<comment type="caution">
    <text evidence="13">The sequence shown here is derived from an EMBL/GenBank/DDBJ whole genome shotgun (WGS) entry which is preliminary data.</text>
</comment>
<dbReference type="Gene3D" id="1.20.5.1930">
    <property type="match status" value="1"/>
</dbReference>
<dbReference type="InterPro" id="IPR003594">
    <property type="entry name" value="HATPase_dom"/>
</dbReference>
<keyword evidence="9" id="KW-0175">Coiled coil</keyword>
<keyword evidence="6 13" id="KW-0418">Kinase</keyword>
<feature type="transmembrane region" description="Helical" evidence="10">
    <location>
        <begin position="87"/>
        <end position="105"/>
    </location>
</feature>
<organism evidence="13 14">
    <name type="scientific">Virgisporangium ochraceum</name>
    <dbReference type="NCBI Taxonomy" id="65505"/>
    <lineage>
        <taxon>Bacteria</taxon>
        <taxon>Bacillati</taxon>
        <taxon>Actinomycetota</taxon>
        <taxon>Actinomycetes</taxon>
        <taxon>Micromonosporales</taxon>
        <taxon>Micromonosporaceae</taxon>
        <taxon>Virgisporangium</taxon>
    </lineage>
</organism>
<evidence type="ECO:0000256" key="4">
    <source>
        <dbReference type="ARBA" id="ARBA00022679"/>
    </source>
</evidence>
<dbReference type="PANTHER" id="PTHR24421:SF10">
    <property type="entry name" value="NITRATE_NITRITE SENSOR PROTEIN NARQ"/>
    <property type="match status" value="1"/>
</dbReference>